<keyword evidence="5" id="KW-1185">Reference proteome</keyword>
<dbReference type="OrthoDB" id="424974at2759"/>
<organism evidence="4 5">
    <name type="scientific">Pyrrhoderma noxium</name>
    <dbReference type="NCBI Taxonomy" id="2282107"/>
    <lineage>
        <taxon>Eukaryota</taxon>
        <taxon>Fungi</taxon>
        <taxon>Dikarya</taxon>
        <taxon>Basidiomycota</taxon>
        <taxon>Agaricomycotina</taxon>
        <taxon>Agaricomycetes</taxon>
        <taxon>Hymenochaetales</taxon>
        <taxon>Hymenochaetaceae</taxon>
        <taxon>Pyrrhoderma</taxon>
    </lineage>
</organism>
<dbReference type="AlphaFoldDB" id="A0A286UV29"/>
<dbReference type="InterPro" id="IPR001138">
    <property type="entry name" value="Zn2Cys6_DnaBD"/>
</dbReference>
<protein>
    <submittedName>
        <fullName evidence="4">Fungal-specific transcription factor</fullName>
    </submittedName>
</protein>
<dbReference type="CDD" id="cd12148">
    <property type="entry name" value="fungal_TF_MHR"/>
    <property type="match status" value="1"/>
</dbReference>
<evidence type="ECO:0000313" key="5">
    <source>
        <dbReference type="Proteomes" id="UP000217199"/>
    </source>
</evidence>
<dbReference type="Pfam" id="PF00172">
    <property type="entry name" value="Zn_clus"/>
    <property type="match status" value="1"/>
</dbReference>
<dbReference type="CDD" id="cd00067">
    <property type="entry name" value="GAL4"/>
    <property type="match status" value="1"/>
</dbReference>
<dbReference type="InterPro" id="IPR036864">
    <property type="entry name" value="Zn2-C6_fun-type_DNA-bd_sf"/>
</dbReference>
<reference evidence="4 5" key="1">
    <citation type="journal article" date="2017" name="Mol. Ecol.">
        <title>Comparative and population genomic landscape of Phellinus noxius: A hypervariable fungus causing root rot in trees.</title>
        <authorList>
            <person name="Chung C.L."/>
            <person name="Lee T.J."/>
            <person name="Akiba M."/>
            <person name="Lee H.H."/>
            <person name="Kuo T.H."/>
            <person name="Liu D."/>
            <person name="Ke H.M."/>
            <person name="Yokoi T."/>
            <person name="Roa M.B."/>
            <person name="Lu M.J."/>
            <person name="Chang Y.Y."/>
            <person name="Ann P.J."/>
            <person name="Tsai J.N."/>
            <person name="Chen C.Y."/>
            <person name="Tzean S.S."/>
            <person name="Ota Y."/>
            <person name="Hattori T."/>
            <person name="Sahashi N."/>
            <person name="Liou R.F."/>
            <person name="Kikuchi T."/>
            <person name="Tsai I.J."/>
        </authorList>
    </citation>
    <scope>NUCLEOTIDE SEQUENCE [LARGE SCALE GENOMIC DNA]</scope>
    <source>
        <strain evidence="4 5">FFPRI411160</strain>
    </source>
</reference>
<dbReference type="GO" id="GO:0008270">
    <property type="term" value="F:zinc ion binding"/>
    <property type="evidence" value="ECO:0007669"/>
    <property type="project" value="InterPro"/>
</dbReference>
<dbReference type="GO" id="GO:0005634">
    <property type="term" value="C:nucleus"/>
    <property type="evidence" value="ECO:0007669"/>
    <property type="project" value="UniProtKB-SubCell"/>
</dbReference>
<dbReference type="Gene3D" id="4.10.240.10">
    <property type="entry name" value="Zn(2)-C6 fungal-type DNA-binding domain"/>
    <property type="match status" value="1"/>
</dbReference>
<dbReference type="PROSITE" id="PS50048">
    <property type="entry name" value="ZN2_CY6_FUNGAL_2"/>
    <property type="match status" value="1"/>
</dbReference>
<keyword evidence="2" id="KW-0539">Nucleus</keyword>
<evidence type="ECO:0000256" key="1">
    <source>
        <dbReference type="ARBA" id="ARBA00004123"/>
    </source>
</evidence>
<gene>
    <name evidence="4" type="ORF">PNOK_0052100</name>
</gene>
<proteinExistence type="predicted"/>
<dbReference type="PROSITE" id="PS00463">
    <property type="entry name" value="ZN2_CY6_FUNGAL_1"/>
    <property type="match status" value="1"/>
</dbReference>
<dbReference type="PANTHER" id="PTHR31001">
    <property type="entry name" value="UNCHARACTERIZED TRANSCRIPTIONAL REGULATORY PROTEIN"/>
    <property type="match status" value="1"/>
</dbReference>
<dbReference type="PANTHER" id="PTHR31001:SF56">
    <property type="entry name" value="ZN(2)-C6 FUNGAL-TYPE DOMAIN-CONTAINING PROTEIN"/>
    <property type="match status" value="1"/>
</dbReference>
<accession>A0A286UV29</accession>
<dbReference type="SMART" id="SM00066">
    <property type="entry name" value="GAL4"/>
    <property type="match status" value="1"/>
</dbReference>
<evidence type="ECO:0000313" key="4">
    <source>
        <dbReference type="EMBL" id="PAV23453.1"/>
    </source>
</evidence>
<dbReference type="EMBL" id="NBII01000001">
    <property type="protein sequence ID" value="PAV23453.1"/>
    <property type="molecule type" value="Genomic_DNA"/>
</dbReference>
<dbReference type="InParanoid" id="A0A286UV29"/>
<comment type="subcellular location">
    <subcellularLocation>
        <location evidence="1">Nucleus</location>
    </subcellularLocation>
</comment>
<dbReference type="STRING" id="2282107.A0A286UV29"/>
<name>A0A286UV29_9AGAM</name>
<comment type="caution">
    <text evidence="4">The sequence shown here is derived from an EMBL/GenBank/DDBJ whole genome shotgun (WGS) entry which is preliminary data.</text>
</comment>
<dbReference type="GO" id="GO:0000981">
    <property type="term" value="F:DNA-binding transcription factor activity, RNA polymerase II-specific"/>
    <property type="evidence" value="ECO:0007669"/>
    <property type="project" value="InterPro"/>
</dbReference>
<evidence type="ECO:0000256" key="2">
    <source>
        <dbReference type="ARBA" id="ARBA00023242"/>
    </source>
</evidence>
<dbReference type="Proteomes" id="UP000217199">
    <property type="component" value="Unassembled WGS sequence"/>
</dbReference>
<sequence>MNIKTHTRISPSARQKKSVSCAECRRLKLKCDRIFPCSSCVKRGCDGICPEGSLVSGQGSRYILASTERLHEKISLMSGRIRDLEDALRKVHTEKCHLERIISRSHLGSDPGEVVSPITMHPLLSQELLLVKNHVELYDKHQSMLLEKTSDTYSRQRSGSEVTEKLGDCLSVTPNSMSELSTPLIIPSRGIRSEVNLPLGKSIPVSKNAMDLSKLFPKLLRAIFSEEKNQRENYYDGNDTGTILSEIYTSLPSYEEAKYLCETTLVSGHYINNYICTEDDLTNVYYRSVSLLALEMLSSEHRVRVNVNTIKCLYLMTQFLLFFSWDKDAGINSREVMDVLLMLVKYSELHEEASYKDLPEYEKTERRCLLFEILHIMYNLGFAFNRPSYFSEITAKPPNNSRFLTQVEASYYKSKYLFNAEYANSILNAFMSPWEWSYKEILNLDSKIRNFPLPSHFQQDFNDEPILLRTNELESQSSRLAVLHFISIHRVNTTLLHMHRSFLGYVLRDNGSVLAHPYFPSLVATSCSACLIIRNHEAMRKKTPEIVTQLSFLWYNVFCAASALFIIVERIPFCPLAPYCLRELKRAVTLFESGSDHSIMALRTLPIVRQFSVYAQNSVRLWKDKLEREIQSNGDVRTGVEYCSERLRLTILRIKMTMSEKIASASAISGDEDPLNKGLETWDHVHHEISDIVTMFPDVILDPDATEMMVWGTSDGLLPESHENSLSTEKIYQGPLTEFFKAFDRQLSWRQDIASAYGPSQSSILSNIDAPCSGIGDNVLNSSDSTITTGDALHTLFSNNNSWDWNILAGVLATTPMEFSRSSGEMDVDSLCTVSKDFGIHG</sequence>
<feature type="domain" description="Zn(2)-C6 fungal-type" evidence="3">
    <location>
        <begin position="20"/>
        <end position="49"/>
    </location>
</feature>
<dbReference type="SUPFAM" id="SSF57701">
    <property type="entry name" value="Zn2/Cys6 DNA-binding domain"/>
    <property type="match status" value="1"/>
</dbReference>
<dbReference type="InterPro" id="IPR050613">
    <property type="entry name" value="Sec_Metabolite_Reg"/>
</dbReference>
<evidence type="ECO:0000259" key="3">
    <source>
        <dbReference type="PROSITE" id="PS50048"/>
    </source>
</evidence>